<evidence type="ECO:0000256" key="1">
    <source>
        <dbReference type="ARBA" id="ARBA00004123"/>
    </source>
</evidence>
<evidence type="ECO:0000313" key="9">
    <source>
        <dbReference type="Proteomes" id="UP001302321"/>
    </source>
</evidence>
<keyword evidence="4" id="KW-0158">Chromosome</keyword>
<reference evidence="8" key="1">
    <citation type="journal article" date="2023" name="Mol. Phylogenet. Evol.">
        <title>Genome-scale phylogeny and comparative genomics of the fungal order Sordariales.</title>
        <authorList>
            <person name="Hensen N."/>
            <person name="Bonometti L."/>
            <person name="Westerberg I."/>
            <person name="Brannstrom I.O."/>
            <person name="Guillou S."/>
            <person name="Cros-Aarteil S."/>
            <person name="Calhoun S."/>
            <person name="Haridas S."/>
            <person name="Kuo A."/>
            <person name="Mondo S."/>
            <person name="Pangilinan J."/>
            <person name="Riley R."/>
            <person name="LaButti K."/>
            <person name="Andreopoulos B."/>
            <person name="Lipzen A."/>
            <person name="Chen C."/>
            <person name="Yan M."/>
            <person name="Daum C."/>
            <person name="Ng V."/>
            <person name="Clum A."/>
            <person name="Steindorff A."/>
            <person name="Ohm R.A."/>
            <person name="Martin F."/>
            <person name="Silar P."/>
            <person name="Natvig D.O."/>
            <person name="Lalanne C."/>
            <person name="Gautier V."/>
            <person name="Ament-Velasquez S.L."/>
            <person name="Kruys A."/>
            <person name="Hutchinson M.I."/>
            <person name="Powell A.J."/>
            <person name="Barry K."/>
            <person name="Miller A.N."/>
            <person name="Grigoriev I.V."/>
            <person name="Debuchy R."/>
            <person name="Gladieux P."/>
            <person name="Hiltunen Thoren M."/>
            <person name="Johannesson H."/>
        </authorList>
    </citation>
    <scope>NUCLEOTIDE SEQUENCE</scope>
    <source>
        <strain evidence="8">CBS 892.96</strain>
    </source>
</reference>
<dbReference type="GO" id="GO:0000939">
    <property type="term" value="C:inner kinetochore"/>
    <property type="evidence" value="ECO:0007669"/>
    <property type="project" value="TreeGrafter"/>
</dbReference>
<comment type="caution">
    <text evidence="8">The sequence shown here is derived from an EMBL/GenBank/DDBJ whole genome shotgun (WGS) entry which is preliminary data.</text>
</comment>
<proteinExistence type="inferred from homology"/>
<dbReference type="GO" id="GO:0034080">
    <property type="term" value="P:CENP-A containing chromatin assembly"/>
    <property type="evidence" value="ECO:0007669"/>
    <property type="project" value="TreeGrafter"/>
</dbReference>
<feature type="region of interest" description="Disordered" evidence="7">
    <location>
        <begin position="718"/>
        <end position="739"/>
    </location>
</feature>
<dbReference type="EMBL" id="MU866222">
    <property type="protein sequence ID" value="KAK4175726.1"/>
    <property type="molecule type" value="Genomic_DNA"/>
</dbReference>
<name>A0AAN6W7D9_9PEZI</name>
<dbReference type="CDD" id="cd22647">
    <property type="entry name" value="CTF3_NTD_HEAT"/>
    <property type="match status" value="1"/>
</dbReference>
<evidence type="ECO:0000256" key="3">
    <source>
        <dbReference type="ARBA" id="ARBA00005470"/>
    </source>
</evidence>
<keyword evidence="5" id="KW-0539">Nucleus</keyword>
<evidence type="ECO:0000256" key="4">
    <source>
        <dbReference type="ARBA" id="ARBA00022454"/>
    </source>
</evidence>
<reference evidence="8" key="2">
    <citation type="submission" date="2023-05" db="EMBL/GenBank/DDBJ databases">
        <authorList>
            <consortium name="Lawrence Berkeley National Laboratory"/>
            <person name="Steindorff A."/>
            <person name="Hensen N."/>
            <person name="Bonometti L."/>
            <person name="Westerberg I."/>
            <person name="Brannstrom I.O."/>
            <person name="Guillou S."/>
            <person name="Cros-Aarteil S."/>
            <person name="Calhoun S."/>
            <person name="Haridas S."/>
            <person name="Kuo A."/>
            <person name="Mondo S."/>
            <person name="Pangilinan J."/>
            <person name="Riley R."/>
            <person name="Labutti K."/>
            <person name="Andreopoulos B."/>
            <person name="Lipzen A."/>
            <person name="Chen C."/>
            <person name="Yanf M."/>
            <person name="Daum C."/>
            <person name="Ng V."/>
            <person name="Clum A."/>
            <person name="Ohm R."/>
            <person name="Martin F."/>
            <person name="Silar P."/>
            <person name="Natvig D."/>
            <person name="Lalanne C."/>
            <person name="Gautier V."/>
            <person name="Ament-Velasquez S.L."/>
            <person name="Kruys A."/>
            <person name="Hutchinson M.I."/>
            <person name="Powell A.J."/>
            <person name="Barry K."/>
            <person name="Miller A.N."/>
            <person name="Grigoriev I.V."/>
            <person name="Debuchy R."/>
            <person name="Gladieux P."/>
            <person name="Thoren M.H."/>
            <person name="Johannesson H."/>
        </authorList>
    </citation>
    <scope>NUCLEOTIDE SEQUENCE</scope>
    <source>
        <strain evidence="8">CBS 892.96</strain>
    </source>
</reference>
<organism evidence="8 9">
    <name type="scientific">Triangularia setosa</name>
    <dbReference type="NCBI Taxonomy" id="2587417"/>
    <lineage>
        <taxon>Eukaryota</taxon>
        <taxon>Fungi</taxon>
        <taxon>Dikarya</taxon>
        <taxon>Ascomycota</taxon>
        <taxon>Pezizomycotina</taxon>
        <taxon>Sordariomycetes</taxon>
        <taxon>Sordariomycetidae</taxon>
        <taxon>Sordariales</taxon>
        <taxon>Podosporaceae</taxon>
        <taxon>Triangularia</taxon>
    </lineage>
</organism>
<dbReference type="InterPro" id="IPR012485">
    <property type="entry name" value="CENP-I"/>
</dbReference>
<evidence type="ECO:0000256" key="5">
    <source>
        <dbReference type="ARBA" id="ARBA00023242"/>
    </source>
</evidence>
<keyword evidence="6" id="KW-0137">Centromere</keyword>
<comment type="subcellular location">
    <subcellularLocation>
        <location evidence="2">Chromosome</location>
        <location evidence="2">Centromere</location>
    </subcellularLocation>
    <subcellularLocation>
        <location evidence="1">Nucleus</location>
    </subcellularLocation>
</comment>
<dbReference type="PANTHER" id="PTHR48208">
    <property type="entry name" value="CENTROMERE PROTEIN I"/>
    <property type="match status" value="1"/>
</dbReference>
<feature type="compositionally biased region" description="Gly residues" evidence="7">
    <location>
        <begin position="721"/>
        <end position="732"/>
    </location>
</feature>
<dbReference type="AlphaFoldDB" id="A0AAN6W7D9"/>
<dbReference type="GO" id="GO:0005634">
    <property type="term" value="C:nucleus"/>
    <property type="evidence" value="ECO:0007669"/>
    <property type="project" value="UniProtKB-SubCell"/>
</dbReference>
<evidence type="ECO:0000313" key="8">
    <source>
        <dbReference type="EMBL" id="KAK4175726.1"/>
    </source>
</evidence>
<sequence>MSLSPPPGNRLDQLLEDLETASQTPAKRRQTSIKPTVEKTTSLLYDRGALPDDLIRLVDLLTQHNHLDQASLSAITRNLYPLGKISDEVILRIVGALGHGHLKPSFPLQSLFLKWLVMVYHLVQNPAILSQTYGVLFNLLDTAAIRPQLCHLLALITRRKHVRPFRIQTILALSRQIGGDPNLTGLLRVFKNYYPEIIVGDITKGRAAAFKHPDVQWREKLNEIQQQHLDKQEDDGTRNGFAVNHALGRRLKGAGALVPGVHTLHAHETSVTLEELDSAEGFVNNLEKIEMPSQLVAVLADPLLQKFLLLRPSEQASQRIGNWLMACVGDVASGDTDASFLLDMVDVIHDYVLSSKEFSPLLIEFFQGFLQTWDGTDKLDIVLETLSFIPLMSFTEVTPLFDLLQSKLLNNTPHSQLALLNFYTLLLHNWTNTLLSLPPSTLPSQPVDSLPSLLTHVNPLCLTLTQSSPSLPTSLSILDFYTTASRIYSSPLLLQHIPIAIPPSLLVYNLAFSPSLTVLSRLCSILTVYKIAWETVITKKAPFSDTQQRKPSPEEWAQINVFNGFLMDICNNLWRGRAFALPAEGTTTTSGSDANARGCRIPRSLPPVLDSYLRDLDDDLTLETVFGLSYNPVLCLQSINFVRGLEEKGIKRGDLLVRHAGPVTQGSLQKLAGRGGLRLSWQEYRAGVLRWLEEEGGQGGLPGLMYNTMKNLMSVKRRSEVGGGGDGGGGEGSSFSSQM</sequence>
<accession>A0AAN6W7D9</accession>
<protein>
    <submittedName>
        <fullName evidence="8">Mis6-domain-containing protein</fullName>
    </submittedName>
</protein>
<dbReference type="Proteomes" id="UP001302321">
    <property type="component" value="Unassembled WGS sequence"/>
</dbReference>
<evidence type="ECO:0000256" key="6">
    <source>
        <dbReference type="ARBA" id="ARBA00023328"/>
    </source>
</evidence>
<dbReference type="GO" id="GO:0000070">
    <property type="term" value="P:mitotic sister chromatid segregation"/>
    <property type="evidence" value="ECO:0007669"/>
    <property type="project" value="TreeGrafter"/>
</dbReference>
<comment type="similarity">
    <text evidence="3">Belongs to the CENP-I/CTF3 family.</text>
</comment>
<dbReference type="PANTHER" id="PTHR48208:SF2">
    <property type="entry name" value="CENTROMERE PROTEIN I"/>
    <property type="match status" value="1"/>
</dbReference>
<evidence type="ECO:0000256" key="2">
    <source>
        <dbReference type="ARBA" id="ARBA00004584"/>
    </source>
</evidence>
<evidence type="ECO:0000256" key="7">
    <source>
        <dbReference type="SAM" id="MobiDB-lite"/>
    </source>
</evidence>
<keyword evidence="9" id="KW-1185">Reference proteome</keyword>
<gene>
    <name evidence="8" type="ORF">QBC36DRAFT_189180</name>
</gene>
<dbReference type="Pfam" id="PF07778">
    <property type="entry name" value="CENP-I"/>
    <property type="match status" value="1"/>
</dbReference>